<dbReference type="SUPFAM" id="SSF47413">
    <property type="entry name" value="lambda repressor-like DNA-binding domains"/>
    <property type="match status" value="1"/>
</dbReference>
<comment type="caution">
    <text evidence="3">The sequence shown here is derived from an EMBL/GenBank/DDBJ whole genome shotgun (WGS) entry which is preliminary data.</text>
</comment>
<dbReference type="EMBL" id="JBIENY010000473">
    <property type="protein sequence ID" value="MFG6300137.1"/>
    <property type="molecule type" value="Genomic_DNA"/>
</dbReference>
<dbReference type="Proteomes" id="UP001605990">
    <property type="component" value="Unassembled WGS sequence"/>
</dbReference>
<dbReference type="InterPro" id="IPR010982">
    <property type="entry name" value="Lambda_DNA-bd_dom_sf"/>
</dbReference>
<feature type="region of interest" description="Disordered" evidence="1">
    <location>
        <begin position="467"/>
        <end position="488"/>
    </location>
</feature>
<reference evidence="3 4" key="1">
    <citation type="submission" date="2024-10" db="EMBL/GenBank/DDBJ databases">
        <title>Draft genome assembly of a novel steroid transforming actinomycete isolated from African clawed frog Xenopus laevis.</title>
        <authorList>
            <person name="Bragin E."/>
            <person name="Kollerov V."/>
            <person name="Donova M.V."/>
        </authorList>
    </citation>
    <scope>NUCLEOTIDE SEQUENCE [LARGE SCALE GENOMIC DNA]</scope>
    <source>
        <strain evidence="3 4">MTOC-St3</strain>
    </source>
</reference>
<dbReference type="Gene3D" id="1.10.260.40">
    <property type="entry name" value="lambda repressor-like DNA-binding domains"/>
    <property type="match status" value="1"/>
</dbReference>
<proteinExistence type="predicted"/>
<gene>
    <name evidence="3" type="ORF">ACGU38_32900</name>
</gene>
<evidence type="ECO:0000259" key="2">
    <source>
        <dbReference type="PROSITE" id="PS50943"/>
    </source>
</evidence>
<dbReference type="Pfam" id="PF13560">
    <property type="entry name" value="HTH_31"/>
    <property type="match status" value="1"/>
</dbReference>
<sequence length="488" mass="52663">MIEGRWLTTLAAPRRRRWKRETASTALSVRELVSHSSVQHRLSPDDRAWEVPVPQPSTPFGEELRKRRLEAGLSLTDLSGLVHYSKAQLSKVERGIKAPSRDLVRLCDAALGTDGALIALSTPAAVDSPAVSAPGRVEEENWMMQLSPDGPSSFGPMGRREVMNAGVASLMTWRSDGSSPASPAAGAGMLEASRSLLTHYRRLGQTAEPGLLLPVLIAQTHTLRELSAQSDSGTRCRLLALGSRYAEYVGWLVQETGDERAALWWTQRAVDLAAAGGDQALAGYALVRRALVTLYREDAEQTIALARRAQTGVLPSRIRGLAAQREAQGRALAGDVGACLRALDRARSLLARGNDGADDPVIGSMHLPDPVGMVTGWCLVDLGRPREAGEELDRQLTQVGPDAVRTQVRYGVRRALAYASAGEIDHACALTEPLLDGVTAVRSATVTTDLRRLARVLGRYPDHPPVRRLAPRLGTLSRPTTPLEEPPS</sequence>
<evidence type="ECO:0000313" key="4">
    <source>
        <dbReference type="Proteomes" id="UP001605990"/>
    </source>
</evidence>
<organism evidence="3 4">
    <name type="scientific">Streptomyces rochei</name>
    <name type="common">Streptomyces parvullus</name>
    <dbReference type="NCBI Taxonomy" id="1928"/>
    <lineage>
        <taxon>Bacteria</taxon>
        <taxon>Bacillati</taxon>
        <taxon>Actinomycetota</taxon>
        <taxon>Actinomycetes</taxon>
        <taxon>Kitasatosporales</taxon>
        <taxon>Streptomycetaceae</taxon>
        <taxon>Streptomyces</taxon>
        <taxon>Streptomyces rochei group</taxon>
    </lineage>
</organism>
<keyword evidence="4" id="KW-1185">Reference proteome</keyword>
<name>A0ABW7EAE5_STRRO</name>
<dbReference type="RefSeq" id="WP_394395744.1">
    <property type="nucleotide sequence ID" value="NZ_JBIENY010000473.1"/>
</dbReference>
<dbReference type="InterPro" id="IPR001387">
    <property type="entry name" value="Cro/C1-type_HTH"/>
</dbReference>
<feature type="domain" description="HTH cro/C1-type" evidence="2">
    <location>
        <begin position="64"/>
        <end position="118"/>
    </location>
</feature>
<evidence type="ECO:0000256" key="1">
    <source>
        <dbReference type="SAM" id="MobiDB-lite"/>
    </source>
</evidence>
<evidence type="ECO:0000313" key="3">
    <source>
        <dbReference type="EMBL" id="MFG6300137.1"/>
    </source>
</evidence>
<protein>
    <submittedName>
        <fullName evidence="3">Helix-turn-helix domain-containing protein</fullName>
    </submittedName>
</protein>
<dbReference type="PROSITE" id="PS50943">
    <property type="entry name" value="HTH_CROC1"/>
    <property type="match status" value="1"/>
</dbReference>
<accession>A0ABW7EAE5</accession>
<dbReference type="CDD" id="cd00093">
    <property type="entry name" value="HTH_XRE"/>
    <property type="match status" value="1"/>
</dbReference>
<dbReference type="SMART" id="SM00530">
    <property type="entry name" value="HTH_XRE"/>
    <property type="match status" value="1"/>
</dbReference>